<dbReference type="Pfam" id="PF00892">
    <property type="entry name" value="EamA"/>
    <property type="match status" value="2"/>
</dbReference>
<feature type="transmembrane region" description="Helical" evidence="6">
    <location>
        <begin position="287"/>
        <end position="305"/>
    </location>
</feature>
<dbReference type="RefSeq" id="WP_115518412.1">
    <property type="nucleotide sequence ID" value="NZ_QRGO01000002.1"/>
</dbReference>
<dbReference type="Proteomes" id="UP000263993">
    <property type="component" value="Unassembled WGS sequence"/>
</dbReference>
<dbReference type="InterPro" id="IPR050638">
    <property type="entry name" value="AA-Vitamin_Transporters"/>
</dbReference>
<feature type="transmembrane region" description="Helical" evidence="6">
    <location>
        <begin position="80"/>
        <end position="104"/>
    </location>
</feature>
<feature type="transmembrane region" description="Helical" evidence="6">
    <location>
        <begin position="263"/>
        <end position="281"/>
    </location>
</feature>
<evidence type="ECO:0000256" key="5">
    <source>
        <dbReference type="ARBA" id="ARBA00023136"/>
    </source>
</evidence>
<comment type="subcellular location">
    <subcellularLocation>
        <location evidence="1">Membrane</location>
        <topology evidence="1">Multi-pass membrane protein</topology>
    </subcellularLocation>
</comment>
<evidence type="ECO:0000256" key="3">
    <source>
        <dbReference type="ARBA" id="ARBA00022692"/>
    </source>
</evidence>
<evidence type="ECO:0000256" key="4">
    <source>
        <dbReference type="ARBA" id="ARBA00022989"/>
    </source>
</evidence>
<reference evidence="9" key="1">
    <citation type="submission" date="2018-08" db="EMBL/GenBank/DDBJ databases">
        <authorList>
            <person name="Kim S.-J."/>
            <person name="Jung G.-Y."/>
        </authorList>
    </citation>
    <scope>NUCLEOTIDE SEQUENCE [LARGE SCALE GENOMIC DNA]</scope>
    <source>
        <strain evidence="9">GY_H</strain>
    </source>
</reference>
<evidence type="ECO:0000259" key="7">
    <source>
        <dbReference type="Pfam" id="PF00892"/>
    </source>
</evidence>
<keyword evidence="3 6" id="KW-0812">Transmembrane</keyword>
<dbReference type="OrthoDB" id="9806889at2"/>
<comment type="caution">
    <text evidence="8">The sequence shown here is derived from an EMBL/GenBank/DDBJ whole genome shotgun (WGS) entry which is preliminary data.</text>
</comment>
<feature type="transmembrane region" description="Helical" evidence="6">
    <location>
        <begin position="166"/>
        <end position="186"/>
    </location>
</feature>
<dbReference type="SUPFAM" id="SSF103481">
    <property type="entry name" value="Multidrug resistance efflux transporter EmrE"/>
    <property type="match status" value="2"/>
</dbReference>
<dbReference type="InterPro" id="IPR000620">
    <property type="entry name" value="EamA_dom"/>
</dbReference>
<dbReference type="GO" id="GO:0016020">
    <property type="term" value="C:membrane"/>
    <property type="evidence" value="ECO:0007669"/>
    <property type="project" value="UniProtKB-SubCell"/>
</dbReference>
<dbReference type="PANTHER" id="PTHR32322">
    <property type="entry name" value="INNER MEMBRANE TRANSPORTER"/>
    <property type="match status" value="1"/>
</dbReference>
<keyword evidence="9" id="KW-1185">Reference proteome</keyword>
<evidence type="ECO:0000256" key="1">
    <source>
        <dbReference type="ARBA" id="ARBA00004141"/>
    </source>
</evidence>
<feature type="domain" description="EamA" evidence="7">
    <location>
        <begin position="170"/>
        <end position="305"/>
    </location>
</feature>
<comment type="similarity">
    <text evidence="2">Belongs to the EamA transporter family.</text>
</comment>
<evidence type="ECO:0000256" key="6">
    <source>
        <dbReference type="SAM" id="Phobius"/>
    </source>
</evidence>
<feature type="transmembrane region" description="Helical" evidence="6">
    <location>
        <begin position="139"/>
        <end position="160"/>
    </location>
</feature>
<name>A0A371B414_9BRAD</name>
<evidence type="ECO:0000313" key="9">
    <source>
        <dbReference type="Proteomes" id="UP000263993"/>
    </source>
</evidence>
<protein>
    <submittedName>
        <fullName evidence="8">DMT family transporter</fullName>
    </submittedName>
</protein>
<evidence type="ECO:0000256" key="2">
    <source>
        <dbReference type="ARBA" id="ARBA00007362"/>
    </source>
</evidence>
<proteinExistence type="inferred from homology"/>
<feature type="transmembrane region" description="Helical" evidence="6">
    <location>
        <begin position="110"/>
        <end position="132"/>
    </location>
</feature>
<feature type="transmembrane region" description="Helical" evidence="6">
    <location>
        <begin position="230"/>
        <end position="251"/>
    </location>
</feature>
<dbReference type="AlphaFoldDB" id="A0A371B414"/>
<dbReference type="InterPro" id="IPR037185">
    <property type="entry name" value="EmrE-like"/>
</dbReference>
<gene>
    <name evidence="8" type="ORF">DXH78_17035</name>
</gene>
<feature type="transmembrane region" description="Helical" evidence="6">
    <location>
        <begin position="198"/>
        <end position="218"/>
    </location>
</feature>
<evidence type="ECO:0000313" key="8">
    <source>
        <dbReference type="EMBL" id="RDV02290.1"/>
    </source>
</evidence>
<feature type="domain" description="EamA" evidence="7">
    <location>
        <begin position="23"/>
        <end position="155"/>
    </location>
</feature>
<keyword evidence="5 6" id="KW-0472">Membrane</keyword>
<organism evidence="8 9">
    <name type="scientific">Undibacter mobilis</name>
    <dbReference type="NCBI Taxonomy" id="2292256"/>
    <lineage>
        <taxon>Bacteria</taxon>
        <taxon>Pseudomonadati</taxon>
        <taxon>Pseudomonadota</taxon>
        <taxon>Alphaproteobacteria</taxon>
        <taxon>Hyphomicrobiales</taxon>
        <taxon>Nitrobacteraceae</taxon>
        <taxon>Undibacter</taxon>
    </lineage>
</organism>
<dbReference type="PANTHER" id="PTHR32322:SF2">
    <property type="entry name" value="EAMA DOMAIN-CONTAINING PROTEIN"/>
    <property type="match status" value="1"/>
</dbReference>
<sequence length="315" mass="34434">MTTQSPPSASPTERALRLANNPYLLLALTSLFWSGNHVIGRAASGEVPPLTIAVVRWFVPTVLLWPFVRERFRLDWPVIAAHWKIVFWLAFSGGALFTGLQYIGLQHTNALNVSVLNSLVPVLIVIVSAVAFRDHVTRVQLAGIVVSSLGVIAIVTHGELTNLRALSFNTGDLITLFTMLVFALYSTSLRLSPKIQPLNMLFMLAALSTIVTLPFAVWEWAAGFELKANWLTFGTLAYVSFFPGFAAYALWNRGIELIGANRAGPFLHLIPVFTAIIATSVLGEHLYPFHIVGFALIIGGVWLASRKGKTPAKTA</sequence>
<accession>A0A371B414</accession>
<keyword evidence="4 6" id="KW-1133">Transmembrane helix</keyword>
<dbReference type="EMBL" id="QRGO01000002">
    <property type="protein sequence ID" value="RDV02290.1"/>
    <property type="molecule type" value="Genomic_DNA"/>
</dbReference>